<feature type="compositionally biased region" description="Polar residues" evidence="1">
    <location>
        <begin position="994"/>
        <end position="1015"/>
    </location>
</feature>
<feature type="compositionally biased region" description="Basic and acidic residues" evidence="1">
    <location>
        <begin position="774"/>
        <end position="798"/>
    </location>
</feature>
<evidence type="ECO:0000256" key="1">
    <source>
        <dbReference type="SAM" id="MobiDB-lite"/>
    </source>
</evidence>
<dbReference type="InterPro" id="IPR023801">
    <property type="entry name" value="His_deacetylse_dom"/>
</dbReference>
<feature type="compositionally biased region" description="Basic and acidic residues" evidence="1">
    <location>
        <begin position="20"/>
        <end position="29"/>
    </location>
</feature>
<sequence>MASHAPTDADQQAQSASESKPPDTSRLDTDNLSDALRHMSVATAASDTYSPMSPAPPTPGLKTPLSRRPSQPATSPIAKDSPRTANAPVLPRRASSSASVSRPPSSPRLMKKGSRTSLGGPDDQERRPTPKRSISNLISGLREAQATMESIEEPIPLTAPQIAADHFSRELLGHERPESDAQTVVILHDACYGHRFSRLKTNKTSLSMIVERPERLHASVLGASTAYVRLGGHHAGGKRAPHPDHRERSHPPFKIRRSARSMDITSPCVTNVHGTAWMSELQGLCHSAGEKLAAGAKELSRTSAPGEPEKERLHEGDLYLAPESLNAFQGALGGVADAIDTVFEQGSNTKRAFVAVRPPGHHCSADHPSGFCWLNNVHVGIEYAAQTHGMTHAAILDFDLHHGDGSQKITWERNSKNNVKRLNAKPNSKLKLSPDIGYYSIHDINSYPCEMGDDEKVQAASLCIENAHGQSIWNVHLQTWKTEDEFWKLYEERYSVLLEKAKVFLNHHAQRLKAEGKVQPKTAIFISAGFDASEWEGSGMQRHKVNVPTEFYARITRDVVKLAEETPGCEGRLISVLEGGYSDRALCSGVLSHLSGLCASPVTAKTAGVEDLMDLSSQLNGLSLSTSLTYDKTWWSEDNLTALENKVNPPPPPQAKKMRGGPQPTYATPTESFAYKVLDPQKFARSISGTMREAPLAARPPTPPVPEVDWVIATQELSKLLIPTGRQTKSCTVEELAVPRAKKEPQTAAQPAEVGQPRQLRDRRAKGPAYAESAHSDETASVRSVSRSESRASRRETIDVLPTQDAAAPPQQRRASRRQSAGSALGSTPAPVDHDAPPVPALPSRPPLPSRTSSNTGGTMKPPPIPTPNPQAVNKKIRATSQARKPTAAGGNLAASAPKVASTLPNKSIGGETKSSDVDTLASGMKKITLKVSSTKEEHDRKQKEKLDAERRARALKGAETRRVNAAAKKAAKEAGVPQKPPSAPARTGMATPEPQTAAATSTTHIDQPAANNDQDVAMGGDDMQKNYVEQKTATPPESTGWGLPTLRTDNTGLDIANAPRGNVSSEHSHVPERKATPIEVPTSLGTPVEDLEFPEYANSGGSASVSPALEPEDGPSYPAQQPPSLPGPELKAGTTTNARSSSSYSPSWKKPGADGPSNGSPVSPKRAPSSPLRPSSSRQQLPTFSSTGHIPFGPTPTSPERKTPRSPPKSLWKHNPVDGEGGIVGNGVGSSMLVDKQENKSIWDVPETPAK</sequence>
<dbReference type="PANTHER" id="PTHR47558">
    <property type="entry name" value="HISTONE DEACETYLASE HOS3"/>
    <property type="match status" value="1"/>
</dbReference>
<feature type="compositionally biased region" description="Low complexity" evidence="1">
    <location>
        <begin position="88"/>
        <end position="103"/>
    </location>
</feature>
<gene>
    <name evidence="3" type="ORF">PRZ48_009507</name>
</gene>
<accession>A0ABR0ECJ4</accession>
<evidence type="ECO:0000313" key="3">
    <source>
        <dbReference type="EMBL" id="KAK4498996.1"/>
    </source>
</evidence>
<dbReference type="PANTHER" id="PTHR47558:SF1">
    <property type="entry name" value="HISTONE DEACETYLASE HOS3"/>
    <property type="match status" value="1"/>
</dbReference>
<organism evidence="3 4">
    <name type="scientific">Zasmidium cellare</name>
    <name type="common">Wine cellar mold</name>
    <name type="synonym">Racodium cellare</name>
    <dbReference type="NCBI Taxonomy" id="395010"/>
    <lineage>
        <taxon>Eukaryota</taxon>
        <taxon>Fungi</taxon>
        <taxon>Dikarya</taxon>
        <taxon>Ascomycota</taxon>
        <taxon>Pezizomycotina</taxon>
        <taxon>Dothideomycetes</taxon>
        <taxon>Dothideomycetidae</taxon>
        <taxon>Mycosphaerellales</taxon>
        <taxon>Mycosphaerellaceae</taxon>
        <taxon>Zasmidium</taxon>
    </lineage>
</organism>
<dbReference type="InterPro" id="IPR000286">
    <property type="entry name" value="HDACs"/>
</dbReference>
<feature type="region of interest" description="Disordered" evidence="1">
    <location>
        <begin position="644"/>
        <end position="664"/>
    </location>
</feature>
<dbReference type="Gene3D" id="3.40.800.20">
    <property type="entry name" value="Histone deacetylase domain"/>
    <property type="match status" value="1"/>
</dbReference>
<reference evidence="3 4" key="1">
    <citation type="journal article" date="2023" name="G3 (Bethesda)">
        <title>A chromosome-level genome assembly of Zasmidium syzygii isolated from banana leaves.</title>
        <authorList>
            <person name="van Westerhoven A.C."/>
            <person name="Mehrabi R."/>
            <person name="Talebi R."/>
            <person name="Steentjes M.B.F."/>
            <person name="Corcolon B."/>
            <person name="Chong P.A."/>
            <person name="Kema G.H.J."/>
            <person name="Seidl M.F."/>
        </authorList>
    </citation>
    <scope>NUCLEOTIDE SEQUENCE [LARGE SCALE GENOMIC DNA]</scope>
    <source>
        <strain evidence="3 4">P124</strain>
    </source>
</reference>
<dbReference type="EMBL" id="JAXOVC010000007">
    <property type="protein sequence ID" value="KAK4498996.1"/>
    <property type="molecule type" value="Genomic_DNA"/>
</dbReference>
<dbReference type="InterPro" id="IPR037138">
    <property type="entry name" value="His_deacetylse_dom_sf"/>
</dbReference>
<feature type="region of interest" description="Disordered" evidence="1">
    <location>
        <begin position="735"/>
        <end position="1252"/>
    </location>
</feature>
<evidence type="ECO:0000313" key="4">
    <source>
        <dbReference type="Proteomes" id="UP001305779"/>
    </source>
</evidence>
<feature type="compositionally biased region" description="Basic and acidic residues" evidence="1">
    <location>
        <begin position="1067"/>
        <end position="1077"/>
    </location>
</feature>
<feature type="compositionally biased region" description="Basic and acidic residues" evidence="1">
    <location>
        <begin position="934"/>
        <end position="963"/>
    </location>
</feature>
<dbReference type="Proteomes" id="UP001305779">
    <property type="component" value="Unassembled WGS sequence"/>
</dbReference>
<protein>
    <recommendedName>
        <fullName evidence="2">Histone deacetylase domain-containing protein</fullName>
    </recommendedName>
</protein>
<evidence type="ECO:0000259" key="2">
    <source>
        <dbReference type="Pfam" id="PF00850"/>
    </source>
</evidence>
<dbReference type="PRINTS" id="PR01270">
    <property type="entry name" value="HDASUPER"/>
</dbReference>
<feature type="compositionally biased region" description="Gly residues" evidence="1">
    <location>
        <begin position="1220"/>
        <end position="1229"/>
    </location>
</feature>
<dbReference type="InterPro" id="IPR053244">
    <property type="entry name" value="HDAC_HD_type_1"/>
</dbReference>
<feature type="compositionally biased region" description="Polar residues" evidence="1">
    <location>
        <begin position="9"/>
        <end position="18"/>
    </location>
</feature>
<feature type="compositionally biased region" description="Low complexity" evidence="1">
    <location>
        <begin position="1169"/>
        <end position="1183"/>
    </location>
</feature>
<feature type="domain" description="Histone deacetylase" evidence="2">
    <location>
        <begin position="263"/>
        <end position="596"/>
    </location>
</feature>
<feature type="compositionally biased region" description="Low complexity" evidence="1">
    <location>
        <begin position="804"/>
        <end position="831"/>
    </location>
</feature>
<feature type="compositionally biased region" description="Polar residues" evidence="1">
    <location>
        <begin position="1028"/>
        <end position="1038"/>
    </location>
</feature>
<proteinExistence type="predicted"/>
<feature type="region of interest" description="Disordered" evidence="1">
    <location>
        <begin position="1"/>
        <end position="135"/>
    </location>
</feature>
<comment type="caution">
    <text evidence="3">The sequence shown here is derived from an EMBL/GenBank/DDBJ whole genome shotgun (WGS) entry which is preliminary data.</text>
</comment>
<name>A0ABR0ECJ4_ZASCE</name>
<keyword evidence="4" id="KW-1185">Reference proteome</keyword>
<feature type="compositionally biased region" description="Pro residues" evidence="1">
    <location>
        <begin position="837"/>
        <end position="849"/>
    </location>
</feature>
<dbReference type="CDD" id="cd09998">
    <property type="entry name" value="HDAC_Hos3"/>
    <property type="match status" value="1"/>
</dbReference>
<dbReference type="InterPro" id="IPR023696">
    <property type="entry name" value="Ureohydrolase_dom_sf"/>
</dbReference>
<dbReference type="Pfam" id="PF00850">
    <property type="entry name" value="Hist_deacetyl"/>
    <property type="match status" value="1"/>
</dbReference>
<dbReference type="SUPFAM" id="SSF52768">
    <property type="entry name" value="Arginase/deacetylase"/>
    <property type="match status" value="1"/>
</dbReference>